<evidence type="ECO:0000313" key="18">
    <source>
        <dbReference type="Proteomes" id="UP000275078"/>
    </source>
</evidence>
<comment type="similarity">
    <text evidence="3">Belongs to the protein-tyrosine phosphatase family. Non-receptor class CDC14 subfamily.</text>
</comment>
<dbReference type="GO" id="GO:0032954">
    <property type="term" value="P:regulation of cytokinetic process"/>
    <property type="evidence" value="ECO:0007669"/>
    <property type="project" value="UniProtKB-ARBA"/>
</dbReference>
<protein>
    <recommendedName>
        <fullName evidence="4">protein-tyrosine-phosphatase</fullName>
        <ecNumber evidence="4">3.1.3.48</ecNumber>
    </recommendedName>
</protein>
<evidence type="ECO:0000313" key="17">
    <source>
        <dbReference type="EMBL" id="RPA85523.1"/>
    </source>
</evidence>
<dbReference type="PROSITE" id="PS50056">
    <property type="entry name" value="TYR_PHOSPHATASE_2"/>
    <property type="match status" value="1"/>
</dbReference>
<dbReference type="Pfam" id="PF14671">
    <property type="entry name" value="DSPn"/>
    <property type="match status" value="1"/>
</dbReference>
<dbReference type="SUPFAM" id="SSF52799">
    <property type="entry name" value="(Phosphotyrosine protein) phosphatases II"/>
    <property type="match status" value="2"/>
</dbReference>
<keyword evidence="10" id="KW-0904">Protein phosphatase</keyword>
<feature type="domain" description="Tyrosine-protein phosphatase" evidence="15">
    <location>
        <begin position="215"/>
        <end position="388"/>
    </location>
</feature>
<keyword evidence="5" id="KW-0963">Cytoplasm</keyword>
<feature type="region of interest" description="Disordered" evidence="14">
    <location>
        <begin position="526"/>
        <end position="568"/>
    </location>
</feature>
<evidence type="ECO:0000256" key="4">
    <source>
        <dbReference type="ARBA" id="ARBA00013064"/>
    </source>
</evidence>
<evidence type="ECO:0000256" key="1">
    <source>
        <dbReference type="ARBA" id="ARBA00004123"/>
    </source>
</evidence>
<dbReference type="InterPro" id="IPR029021">
    <property type="entry name" value="Prot-tyrosine_phosphatase-like"/>
</dbReference>
<feature type="compositionally biased region" description="Low complexity" evidence="14">
    <location>
        <begin position="526"/>
        <end position="536"/>
    </location>
</feature>
<evidence type="ECO:0000256" key="8">
    <source>
        <dbReference type="ARBA" id="ARBA00022776"/>
    </source>
</evidence>
<comment type="subcellular location">
    <subcellularLocation>
        <location evidence="2">Cytoplasm</location>
    </subcellularLocation>
    <subcellularLocation>
        <location evidence="1">Nucleus</location>
    </subcellularLocation>
</comment>
<feature type="compositionally biased region" description="Low complexity" evidence="14">
    <location>
        <begin position="544"/>
        <end position="559"/>
    </location>
</feature>
<dbReference type="AlphaFoldDB" id="A0A3N4IH98"/>
<dbReference type="EC" id="3.1.3.48" evidence="4"/>
<dbReference type="GO" id="GO:0005737">
    <property type="term" value="C:cytoplasm"/>
    <property type="evidence" value="ECO:0007669"/>
    <property type="project" value="UniProtKB-SubCell"/>
</dbReference>
<evidence type="ECO:0000256" key="2">
    <source>
        <dbReference type="ARBA" id="ARBA00004496"/>
    </source>
</evidence>
<dbReference type="CDD" id="cd17657">
    <property type="entry name" value="CDC14_N"/>
    <property type="match status" value="1"/>
</dbReference>
<dbReference type="InterPro" id="IPR020422">
    <property type="entry name" value="TYR_PHOSPHATASE_DUAL_dom"/>
</dbReference>
<evidence type="ECO:0000256" key="11">
    <source>
        <dbReference type="ARBA" id="ARBA00023242"/>
    </source>
</evidence>
<keyword evidence="9" id="KW-0378">Hydrolase</keyword>
<gene>
    <name evidence="17" type="ORF">BJ508DRAFT_322566</name>
</gene>
<evidence type="ECO:0000256" key="12">
    <source>
        <dbReference type="ARBA" id="ARBA00023254"/>
    </source>
</evidence>
<feature type="region of interest" description="Disordered" evidence="14">
    <location>
        <begin position="45"/>
        <end position="64"/>
    </location>
</feature>
<dbReference type="SMART" id="SM00404">
    <property type="entry name" value="PTPc_motif"/>
    <property type="match status" value="1"/>
</dbReference>
<dbReference type="GO" id="GO:0007096">
    <property type="term" value="P:regulation of exit from mitosis"/>
    <property type="evidence" value="ECO:0007669"/>
    <property type="project" value="UniProtKB-ARBA"/>
</dbReference>
<dbReference type="Pfam" id="PF00782">
    <property type="entry name" value="DSPc"/>
    <property type="match status" value="1"/>
</dbReference>
<feature type="domain" description="Tyrosine specific protein phosphatases" evidence="16">
    <location>
        <begin position="308"/>
        <end position="374"/>
    </location>
</feature>
<evidence type="ECO:0000259" key="15">
    <source>
        <dbReference type="PROSITE" id="PS50054"/>
    </source>
</evidence>
<dbReference type="GO" id="GO:0005730">
    <property type="term" value="C:nucleolus"/>
    <property type="evidence" value="ECO:0007669"/>
    <property type="project" value="UniProtKB-ARBA"/>
</dbReference>
<accession>A0A3N4IH98</accession>
<reference evidence="17 18" key="1">
    <citation type="journal article" date="2018" name="Nat. Ecol. Evol.">
        <title>Pezizomycetes genomes reveal the molecular basis of ectomycorrhizal truffle lifestyle.</title>
        <authorList>
            <person name="Murat C."/>
            <person name="Payen T."/>
            <person name="Noel B."/>
            <person name="Kuo A."/>
            <person name="Morin E."/>
            <person name="Chen J."/>
            <person name="Kohler A."/>
            <person name="Krizsan K."/>
            <person name="Balestrini R."/>
            <person name="Da Silva C."/>
            <person name="Montanini B."/>
            <person name="Hainaut M."/>
            <person name="Levati E."/>
            <person name="Barry K.W."/>
            <person name="Belfiori B."/>
            <person name="Cichocki N."/>
            <person name="Clum A."/>
            <person name="Dockter R.B."/>
            <person name="Fauchery L."/>
            <person name="Guy J."/>
            <person name="Iotti M."/>
            <person name="Le Tacon F."/>
            <person name="Lindquist E.A."/>
            <person name="Lipzen A."/>
            <person name="Malagnac F."/>
            <person name="Mello A."/>
            <person name="Molinier V."/>
            <person name="Miyauchi S."/>
            <person name="Poulain J."/>
            <person name="Riccioni C."/>
            <person name="Rubini A."/>
            <person name="Sitrit Y."/>
            <person name="Splivallo R."/>
            <person name="Traeger S."/>
            <person name="Wang M."/>
            <person name="Zifcakova L."/>
            <person name="Wipf D."/>
            <person name="Zambonelli A."/>
            <person name="Paolocci F."/>
            <person name="Nowrousian M."/>
            <person name="Ottonello S."/>
            <person name="Baldrian P."/>
            <person name="Spatafora J.W."/>
            <person name="Henrissat B."/>
            <person name="Nagy L.G."/>
            <person name="Aury J.M."/>
            <person name="Wincker P."/>
            <person name="Grigoriev I.V."/>
            <person name="Bonfante P."/>
            <person name="Martin F.M."/>
        </authorList>
    </citation>
    <scope>NUCLEOTIDE SEQUENCE [LARGE SCALE GENOMIC DNA]</scope>
    <source>
        <strain evidence="17 18">RN42</strain>
    </source>
</reference>
<evidence type="ECO:0000256" key="13">
    <source>
        <dbReference type="ARBA" id="ARBA00023306"/>
    </source>
</evidence>
<keyword evidence="13" id="KW-0131">Cell cycle</keyword>
<keyword evidence="6" id="KW-0597">Phosphoprotein</keyword>
<dbReference type="Gene3D" id="3.90.190.10">
    <property type="entry name" value="Protein tyrosine phosphatase superfamily"/>
    <property type="match status" value="2"/>
</dbReference>
<evidence type="ECO:0000256" key="3">
    <source>
        <dbReference type="ARBA" id="ARBA00007315"/>
    </source>
</evidence>
<evidence type="ECO:0000256" key="6">
    <source>
        <dbReference type="ARBA" id="ARBA00022553"/>
    </source>
</evidence>
<dbReference type="InterPro" id="IPR029260">
    <property type="entry name" value="DSPn"/>
</dbReference>
<dbReference type="Proteomes" id="UP000275078">
    <property type="component" value="Unassembled WGS sequence"/>
</dbReference>
<dbReference type="OrthoDB" id="5632at2759"/>
<keyword evidence="8" id="KW-0498">Mitosis</keyword>
<name>A0A3N4IH98_ASCIM</name>
<dbReference type="EMBL" id="ML119653">
    <property type="protein sequence ID" value="RPA85523.1"/>
    <property type="molecule type" value="Genomic_DNA"/>
</dbReference>
<evidence type="ECO:0000256" key="14">
    <source>
        <dbReference type="SAM" id="MobiDB-lite"/>
    </source>
</evidence>
<dbReference type="GO" id="GO:0051321">
    <property type="term" value="P:meiotic cell cycle"/>
    <property type="evidence" value="ECO:0007669"/>
    <property type="project" value="UniProtKB-KW"/>
</dbReference>
<keyword evidence="18" id="KW-1185">Reference proteome</keyword>
<sequence length="568" mass="63128">MAPSQVYGNVVEYIPDKLYLAAYTAPPTEDTPFPPTPIPQPYTNKFKSHASPTKKSKHNGGINPPKEGMEPVYFTVDDVLLYNAFYHDFGPLNVAHCYRFALTLHDILGDPENSGKYVVFYSKNEPRIRANAACLLASYMVLVQNWPPHLALAPISQVDPPFMPFRDAGYSQADYGISVQDVIYGVWKAKSKGLLDMREFCLDEYERYERADTGDFNWITPDFLAFASPKYSMPPDTTKLPTDVKQVVNSGLPLGFRNVLQHFKTRNVGLVVRLNSPLYPPQYFTALDIQHVDMIFDDGTCPDLKVVREFINMVHEIITVDKRKIAVHCKAGLGRTGCLIGGYLIYRYGFTANEVIAFMRFMRPGMVVGPQQHWLHMYQDEFRKWFFEDTFKPAAAEVSRKKVPATPSKRRTLGELTNENDVAATPLPAPTPGQPRKTSSRFYTPKPPGVNDENARSARPTPAPKPKAVEAESEEEQLIRQAYTTSGGSMRRKVSATGERPKRRVVSHTSVTASATLEATSVEVAGVSKSGSGIKGVKTRTSPRRSGGSGVRKVSGTTTRTSGGNISK</sequence>
<dbReference type="InterPro" id="IPR044506">
    <property type="entry name" value="CDC14_C"/>
</dbReference>
<dbReference type="SMART" id="SM00195">
    <property type="entry name" value="DSPc"/>
    <property type="match status" value="1"/>
</dbReference>
<dbReference type="GO" id="GO:0051301">
    <property type="term" value="P:cell division"/>
    <property type="evidence" value="ECO:0007669"/>
    <property type="project" value="UniProtKB-KW"/>
</dbReference>
<dbReference type="CDD" id="cd14499">
    <property type="entry name" value="CDC14_C"/>
    <property type="match status" value="1"/>
</dbReference>
<proteinExistence type="inferred from homology"/>
<dbReference type="PROSITE" id="PS00383">
    <property type="entry name" value="TYR_PHOSPHATASE_1"/>
    <property type="match status" value="1"/>
</dbReference>
<dbReference type="InterPro" id="IPR003595">
    <property type="entry name" value="Tyr_Pase_cat"/>
</dbReference>
<dbReference type="GO" id="GO:0000278">
    <property type="term" value="P:mitotic cell cycle"/>
    <property type="evidence" value="ECO:0007669"/>
    <property type="project" value="UniProtKB-ARBA"/>
</dbReference>
<dbReference type="InterPro" id="IPR050561">
    <property type="entry name" value="PTP"/>
</dbReference>
<keyword evidence="12" id="KW-0469">Meiosis</keyword>
<evidence type="ECO:0000256" key="9">
    <source>
        <dbReference type="ARBA" id="ARBA00022801"/>
    </source>
</evidence>
<evidence type="ECO:0000256" key="5">
    <source>
        <dbReference type="ARBA" id="ARBA00022490"/>
    </source>
</evidence>
<dbReference type="InterPro" id="IPR000340">
    <property type="entry name" value="Dual-sp_phosphatase_cat-dom"/>
</dbReference>
<evidence type="ECO:0000256" key="7">
    <source>
        <dbReference type="ARBA" id="ARBA00022618"/>
    </source>
</evidence>
<feature type="region of interest" description="Disordered" evidence="14">
    <location>
        <begin position="397"/>
        <end position="509"/>
    </location>
</feature>
<organism evidence="17 18">
    <name type="scientific">Ascobolus immersus RN42</name>
    <dbReference type="NCBI Taxonomy" id="1160509"/>
    <lineage>
        <taxon>Eukaryota</taxon>
        <taxon>Fungi</taxon>
        <taxon>Dikarya</taxon>
        <taxon>Ascomycota</taxon>
        <taxon>Pezizomycotina</taxon>
        <taxon>Pezizomycetes</taxon>
        <taxon>Pezizales</taxon>
        <taxon>Ascobolaceae</taxon>
        <taxon>Ascobolus</taxon>
    </lineage>
</organism>
<dbReference type="GO" id="GO:0004725">
    <property type="term" value="F:protein tyrosine phosphatase activity"/>
    <property type="evidence" value="ECO:0007669"/>
    <property type="project" value="UniProtKB-EC"/>
</dbReference>
<dbReference type="GO" id="GO:0005816">
    <property type="term" value="C:spindle pole body"/>
    <property type="evidence" value="ECO:0007669"/>
    <property type="project" value="UniProtKB-ARBA"/>
</dbReference>
<evidence type="ECO:0000259" key="16">
    <source>
        <dbReference type="PROSITE" id="PS50056"/>
    </source>
</evidence>
<dbReference type="PROSITE" id="PS50054">
    <property type="entry name" value="TYR_PHOSPHATASE_DUAL"/>
    <property type="match status" value="1"/>
</dbReference>
<feature type="compositionally biased region" description="Basic residues" evidence="14">
    <location>
        <begin position="46"/>
        <end position="58"/>
    </location>
</feature>
<evidence type="ECO:0000256" key="10">
    <source>
        <dbReference type="ARBA" id="ARBA00022912"/>
    </source>
</evidence>
<dbReference type="PANTHER" id="PTHR23339">
    <property type="entry name" value="TYROSINE SPECIFIC PROTEIN PHOSPHATASE AND DUAL SPECIFICITY PROTEIN PHOSPHATASE"/>
    <property type="match status" value="1"/>
</dbReference>
<dbReference type="FunFam" id="3.90.190.10:FF:000038">
    <property type="entry name" value="Tyrosine-protein phosphatase CDC14"/>
    <property type="match status" value="1"/>
</dbReference>
<keyword evidence="11" id="KW-0539">Nucleus</keyword>
<dbReference type="STRING" id="1160509.A0A3N4IH98"/>
<dbReference type="InterPro" id="IPR000387">
    <property type="entry name" value="Tyr_Pase_dom"/>
</dbReference>
<dbReference type="InterPro" id="IPR016130">
    <property type="entry name" value="Tyr_Pase_AS"/>
</dbReference>
<dbReference type="GO" id="GO:0033554">
    <property type="term" value="P:cellular response to stress"/>
    <property type="evidence" value="ECO:0007669"/>
    <property type="project" value="UniProtKB-ARBA"/>
</dbReference>
<keyword evidence="7" id="KW-0132">Cell division</keyword>